<dbReference type="GO" id="GO:0050583">
    <property type="term" value="F:hydrogen dehydrogenase (NADP+) activity"/>
    <property type="evidence" value="ECO:0007669"/>
    <property type="project" value="UniProtKB-EC"/>
</dbReference>
<dbReference type="InterPro" id="IPR029014">
    <property type="entry name" value="NiFe-Hase_large"/>
</dbReference>
<organism evidence="1 2">
    <name type="scientific">Methylocaldum szegediense</name>
    <dbReference type="NCBI Taxonomy" id="73780"/>
    <lineage>
        <taxon>Bacteria</taxon>
        <taxon>Pseudomonadati</taxon>
        <taxon>Pseudomonadota</taxon>
        <taxon>Gammaproteobacteria</taxon>
        <taxon>Methylococcales</taxon>
        <taxon>Methylococcaceae</taxon>
        <taxon>Methylocaldum</taxon>
    </lineage>
</organism>
<proteinExistence type="predicted"/>
<protein>
    <submittedName>
        <fullName evidence="1">Sulfhydrogenase subunit alpha</fullName>
        <ecNumber evidence="1">1.12.1.3</ecNumber>
        <ecNumber evidence="1">1.12.1.5</ecNumber>
    </submittedName>
</protein>
<dbReference type="EC" id="1.12.1.3" evidence="1"/>
<dbReference type="Pfam" id="PF00374">
    <property type="entry name" value="NiFeSe_Hases"/>
    <property type="match status" value="2"/>
</dbReference>
<evidence type="ECO:0000313" key="2">
    <source>
        <dbReference type="Proteomes" id="UP001162030"/>
    </source>
</evidence>
<accession>A0ABM9I4U2</accession>
<dbReference type="SUPFAM" id="SSF56762">
    <property type="entry name" value="HydB/Nqo4-like"/>
    <property type="match status" value="1"/>
</dbReference>
<dbReference type="RefSeq" id="WP_026611010.1">
    <property type="nucleotide sequence ID" value="NZ_OX458333.1"/>
</dbReference>
<dbReference type="EMBL" id="OX458333">
    <property type="protein sequence ID" value="CAI8892727.1"/>
    <property type="molecule type" value="Genomic_DNA"/>
</dbReference>
<sequence length="436" mass="48410">MAVEFKSERQAFESGLSIPARREGDAVLDLRIRGTRIESLALQIFEQSRLLAACLEGRPCFDVPDTVARICGTGPVAQQMSAVQGLESALGCRPTAWIQAMRRVMCCGEWIASHTLHIYLLAAPDFLGFPSLAEMSRDFPDEVRRGLRLYDLGCELVRLFRASSSRSAGIRIGGFYHAPSKVQVRQLVERLRAALEDAEGLVAWAGAIDLPRSEQAFIEVALSEPNAYPMFGGWIVFSIGSDIAAENFETHFHVRRDPYSKTDGSSTKGRSYLTGPLARLNLNLDRLPGPVADALRKTGIAFPSRNIFHSIVARAAEVYFALTEAIRLLDGYEPQPSYVDARTGAGIGFGCTEAPQGILRHRYELDVHGRVMRARIVSPAMHNQARIEEDLWEALQAFGTERTDEELRLHGQRVIRNYDPCIACSTDFLQLNVVRC</sequence>
<name>A0ABM9I4U2_9GAMM</name>
<keyword evidence="1" id="KW-0560">Oxidoreductase</keyword>
<evidence type="ECO:0000313" key="1">
    <source>
        <dbReference type="EMBL" id="CAI8892727.1"/>
    </source>
</evidence>
<dbReference type="InterPro" id="IPR001501">
    <property type="entry name" value="Ni-dep_hyd_lsu"/>
</dbReference>
<dbReference type="PANTHER" id="PTHR43600">
    <property type="entry name" value="COENZYME F420 HYDROGENASE, SUBUNIT ALPHA"/>
    <property type="match status" value="1"/>
</dbReference>
<keyword evidence="2" id="KW-1185">Reference proteome</keyword>
<dbReference type="PANTHER" id="PTHR43600:SF4">
    <property type="entry name" value="CYTOSOLIC NIFE-HYDROGENASE, ALPHA SUBUNIT"/>
    <property type="match status" value="1"/>
</dbReference>
<dbReference type="Gene3D" id="1.10.645.10">
    <property type="entry name" value="Cytochrome-c3 Hydrogenase, chain B"/>
    <property type="match status" value="1"/>
</dbReference>
<reference evidence="1 2" key="1">
    <citation type="submission" date="2023-03" db="EMBL/GenBank/DDBJ databases">
        <authorList>
            <person name="Pearce D."/>
        </authorList>
    </citation>
    <scope>NUCLEOTIDE SEQUENCE [LARGE SCALE GENOMIC DNA]</scope>
    <source>
        <strain evidence="1">Msz</strain>
    </source>
</reference>
<gene>
    <name evidence="1" type="ORF">MSZNOR_3279</name>
</gene>
<dbReference type="Proteomes" id="UP001162030">
    <property type="component" value="Chromosome"/>
</dbReference>
<dbReference type="EC" id="1.12.1.5" evidence="1"/>